<keyword evidence="2" id="KW-0540">Nuclease</keyword>
<dbReference type="GeneID" id="32210266"/>
<sequence>MKIISWNCNGKFSEKFPAILEENADIYVIQECENPSIIDSEEYKDFASNCYWVGENQYYGLGIFARDDVKLELADLDDNGLRYFIPVRVNDEFNLLGVWTNPDMGGTKTVYYPKEITKYYDNHKDSGFFNEDMIICGDFNCDVRLKGAHAKNVNEVIEKLSEYGLTDTYHYLNNETQGEESQPTFFMYRHLDKPFHLDHVFAKKGRIDDLQIGDGEKWIKLSDHIPIVFDTSYNTVKNEDFVIPTPTVEEVEKYIGEWYSLENYVNQENSLDKLFFDLIPENKLIEDILIKSSTLNDFYSTQIFSIFTVGKHIYQLDIDKRLDEGDLTLVNDIADVKELNRRFYSFATKYCSHHNPDRFPIYDSYVDKILRYFRKKDKFAKFSNNDLKDYVKFNDILHQFAHYYSLEQYSLKELDRYLWLLGKRYFKNK</sequence>
<dbReference type="PATRIC" id="fig|230361.4.peg.1266"/>
<dbReference type="Gene3D" id="3.60.10.10">
    <property type="entry name" value="Endonuclease/exonuclease/phosphatase"/>
    <property type="match status" value="1"/>
</dbReference>
<organism evidence="2 3">
    <name type="scientific">Methanobrevibacter millerae</name>
    <dbReference type="NCBI Taxonomy" id="230361"/>
    <lineage>
        <taxon>Archaea</taxon>
        <taxon>Methanobacteriati</taxon>
        <taxon>Methanobacteriota</taxon>
        <taxon>Methanomada group</taxon>
        <taxon>Methanobacteria</taxon>
        <taxon>Methanobacteriales</taxon>
        <taxon>Methanobacteriaceae</taxon>
        <taxon>Methanobrevibacter</taxon>
    </lineage>
</organism>
<feature type="domain" description="Endonuclease/exonuclease/phosphatase" evidence="1">
    <location>
        <begin position="4"/>
        <end position="224"/>
    </location>
</feature>
<accession>A0A0U3EKA9</accession>
<evidence type="ECO:0000259" key="1">
    <source>
        <dbReference type="Pfam" id="PF03372"/>
    </source>
</evidence>
<proteinExistence type="predicted"/>
<keyword evidence="2" id="KW-0269">Exonuclease</keyword>
<keyword evidence="2" id="KW-0255">Endonuclease</keyword>
<dbReference type="SUPFAM" id="SSF56219">
    <property type="entry name" value="DNase I-like"/>
    <property type="match status" value="1"/>
</dbReference>
<dbReference type="Proteomes" id="UP000067738">
    <property type="component" value="Chromosome"/>
</dbReference>
<dbReference type="EMBL" id="CP011266">
    <property type="protein sequence ID" value="ALT69005.1"/>
    <property type="molecule type" value="Genomic_DNA"/>
</dbReference>
<dbReference type="Pfam" id="PF03372">
    <property type="entry name" value="Exo_endo_phos"/>
    <property type="match status" value="1"/>
</dbReference>
<name>A0A0U3EKA9_9EURY</name>
<dbReference type="OrthoDB" id="262043at2157"/>
<evidence type="ECO:0000313" key="2">
    <source>
        <dbReference type="EMBL" id="ALT69005.1"/>
    </source>
</evidence>
<protein>
    <submittedName>
        <fullName evidence="2">Endonuclease/exonuclease/phosphatase family protein</fullName>
    </submittedName>
</protein>
<gene>
    <name evidence="2" type="primary">xth1</name>
    <name evidence="2" type="ORF">sm9_1224</name>
</gene>
<dbReference type="AlphaFoldDB" id="A0A0U3EKA9"/>
<dbReference type="InterPro" id="IPR005135">
    <property type="entry name" value="Endo/exonuclease/phosphatase"/>
</dbReference>
<dbReference type="GO" id="GO:0004527">
    <property type="term" value="F:exonuclease activity"/>
    <property type="evidence" value="ECO:0007669"/>
    <property type="project" value="UniProtKB-KW"/>
</dbReference>
<dbReference type="InterPro" id="IPR036691">
    <property type="entry name" value="Endo/exonu/phosph_ase_sf"/>
</dbReference>
<keyword evidence="3" id="KW-1185">Reference proteome</keyword>
<dbReference type="RefSeq" id="WP_083495852.1">
    <property type="nucleotide sequence ID" value="NZ_CP011266.1"/>
</dbReference>
<dbReference type="GO" id="GO:0004519">
    <property type="term" value="F:endonuclease activity"/>
    <property type="evidence" value="ECO:0007669"/>
    <property type="project" value="UniProtKB-KW"/>
</dbReference>
<keyword evidence="2" id="KW-0378">Hydrolase</keyword>
<evidence type="ECO:0000313" key="3">
    <source>
        <dbReference type="Proteomes" id="UP000067738"/>
    </source>
</evidence>
<dbReference type="KEGG" id="mmil:sm9_1224"/>
<reference evidence="2 3" key="1">
    <citation type="submission" date="2015-04" db="EMBL/GenBank/DDBJ databases">
        <title>The complete genome sequence of the rumen methanogen Methanobrevibacter millerae SM9.</title>
        <authorList>
            <person name="Leahy S.C."/>
            <person name="Kelly W.J."/>
            <person name="Pacheco D.M."/>
            <person name="Li D."/>
            <person name="Altermann E."/>
            <person name="Attwood G.T."/>
        </authorList>
    </citation>
    <scope>NUCLEOTIDE SEQUENCE [LARGE SCALE GENOMIC DNA]</scope>
    <source>
        <strain evidence="2 3">SM9</strain>
    </source>
</reference>